<dbReference type="Gene3D" id="1.10.8.1060">
    <property type="entry name" value="Corynebacterium glutamicum thioredoxin-dependent arsenate reductase, N-terminal domain"/>
    <property type="match status" value="1"/>
</dbReference>
<dbReference type="Proteomes" id="UP000215506">
    <property type="component" value="Unassembled WGS sequence"/>
</dbReference>
<dbReference type="RefSeq" id="WP_094026131.1">
    <property type="nucleotide sequence ID" value="NZ_NGAF01000008.1"/>
</dbReference>
<dbReference type="EMBL" id="NGAF01000008">
    <property type="protein sequence ID" value="OXR43690.1"/>
    <property type="molecule type" value="Genomic_DNA"/>
</dbReference>
<comment type="caution">
    <text evidence="1">The sequence shown here is derived from an EMBL/GenBank/DDBJ whole genome shotgun (WGS) entry which is preliminary data.</text>
</comment>
<reference evidence="1 2" key="1">
    <citation type="submission" date="2017-07" db="EMBL/GenBank/DDBJ databases">
        <title>First draft Genome Sequence of Nocardia cerradoensis isolated from human infection.</title>
        <authorList>
            <person name="Carrasco G."/>
        </authorList>
    </citation>
    <scope>NUCLEOTIDE SEQUENCE [LARGE SCALE GENOMIC DNA]</scope>
    <source>
        <strain evidence="1 2">CNM20130759</strain>
    </source>
</reference>
<gene>
    <name evidence="1" type="ORF">B7C42_03925</name>
</gene>
<evidence type="ECO:0000313" key="2">
    <source>
        <dbReference type="Proteomes" id="UP000215506"/>
    </source>
</evidence>
<organism evidence="1 2">
    <name type="scientific">Nocardia cerradoensis</name>
    <dbReference type="NCBI Taxonomy" id="85688"/>
    <lineage>
        <taxon>Bacteria</taxon>
        <taxon>Bacillati</taxon>
        <taxon>Actinomycetota</taxon>
        <taxon>Actinomycetes</taxon>
        <taxon>Mycobacteriales</taxon>
        <taxon>Nocardiaceae</taxon>
        <taxon>Nocardia</taxon>
    </lineage>
</organism>
<evidence type="ECO:0000313" key="1">
    <source>
        <dbReference type="EMBL" id="OXR43690.1"/>
    </source>
</evidence>
<name>A0A231H4E3_9NOCA</name>
<keyword evidence="2" id="KW-1185">Reference proteome</keyword>
<sequence length="72" mass="7705">MRTPTAVGPADTVDRLIAEFGARLPRRAVEIAVASALRDLRGSPVPALPELVERLARQRLTDSATSPTTAVR</sequence>
<proteinExistence type="predicted"/>
<accession>A0A231H4E3</accession>
<dbReference type="AlphaFoldDB" id="A0A231H4E3"/>
<dbReference type="NCBIfam" id="NF046112">
    <property type="entry name" value="MSMEG_6209_Nter"/>
    <property type="match status" value="1"/>
</dbReference>
<protein>
    <submittedName>
        <fullName evidence="1">Uncharacterized protein</fullName>
    </submittedName>
</protein>